<dbReference type="Proteomes" id="UP000315010">
    <property type="component" value="Unassembled WGS sequence"/>
</dbReference>
<feature type="region of interest" description="Disordered" evidence="1">
    <location>
        <begin position="49"/>
        <end position="70"/>
    </location>
</feature>
<keyword evidence="2" id="KW-0812">Transmembrane</keyword>
<reference evidence="3 4" key="1">
    <citation type="submission" date="2019-02" db="EMBL/GenBank/DDBJ databases">
        <title>Deep-cultivation of Planctomycetes and their phenomic and genomic characterization uncovers novel biology.</title>
        <authorList>
            <person name="Wiegand S."/>
            <person name="Jogler M."/>
            <person name="Boedeker C."/>
            <person name="Pinto D."/>
            <person name="Vollmers J."/>
            <person name="Rivas-Marin E."/>
            <person name="Kohn T."/>
            <person name="Peeters S.H."/>
            <person name="Heuer A."/>
            <person name="Rast P."/>
            <person name="Oberbeckmann S."/>
            <person name="Bunk B."/>
            <person name="Jeske O."/>
            <person name="Meyerdierks A."/>
            <person name="Storesund J.E."/>
            <person name="Kallscheuer N."/>
            <person name="Luecker S."/>
            <person name="Lage O.M."/>
            <person name="Pohl T."/>
            <person name="Merkel B.J."/>
            <person name="Hornburger P."/>
            <person name="Mueller R.-W."/>
            <person name="Bruemmer F."/>
            <person name="Labrenz M."/>
            <person name="Spormann A.M."/>
            <person name="Op Den Camp H."/>
            <person name="Overmann J."/>
            <person name="Amann R."/>
            <person name="Jetten M.S.M."/>
            <person name="Mascher T."/>
            <person name="Medema M.H."/>
            <person name="Devos D.P."/>
            <person name="Kaster A.-K."/>
            <person name="Ovreas L."/>
            <person name="Rohde M."/>
            <person name="Galperin M.Y."/>
            <person name="Jogler C."/>
        </authorList>
    </citation>
    <scope>NUCLEOTIDE SEQUENCE [LARGE SCALE GENOMIC DNA]</scope>
    <source>
        <strain evidence="3 4">CA13</strain>
    </source>
</reference>
<keyword evidence="2" id="KW-0472">Membrane</keyword>
<accession>A0A5C5ZAC3</accession>
<feature type="transmembrane region" description="Helical" evidence="2">
    <location>
        <begin position="12"/>
        <end position="31"/>
    </location>
</feature>
<evidence type="ECO:0000256" key="2">
    <source>
        <dbReference type="SAM" id="Phobius"/>
    </source>
</evidence>
<feature type="compositionally biased region" description="Low complexity" evidence="1">
    <location>
        <begin position="299"/>
        <end position="325"/>
    </location>
</feature>
<keyword evidence="4" id="KW-1185">Reference proteome</keyword>
<feature type="compositionally biased region" description="Low complexity" evidence="1">
    <location>
        <begin position="209"/>
        <end position="221"/>
    </location>
</feature>
<dbReference type="AlphaFoldDB" id="A0A5C5ZAC3"/>
<feature type="compositionally biased region" description="Polar residues" evidence="1">
    <location>
        <begin position="155"/>
        <end position="178"/>
    </location>
</feature>
<name>A0A5C5ZAC3_9BACT</name>
<sequence>MHTKLSKNQNVFAIRFLITTCLAVTCTSMGCRSSMRPFSMFARRSEPSAEALAGAGPTTTYPAPPSASATPEAIASVAGGTAGSTIKPEIPGINSQQDQIASLGISPGYAVPASANMSAAEANGFTGGSKSASYASTNPTGATTSGYQFGKKTFTPKTTLPESSASNPALGNSTNNYAKLSGGLTAPSAQGSPTGASTPSVPSMSGYTSPASYAPPSLAASKTSEPATPSSGLGGFTLPDSMKTEIATTAAAPVAEARTAAVSNLPGLDAGMGTANTTPSYTPPAMSTTPSSSGGGYMPGSTGKASAYPGSGSSTPTSNSGSFYR</sequence>
<feature type="compositionally biased region" description="Low complexity" evidence="1">
    <location>
        <begin position="51"/>
        <end position="70"/>
    </location>
</feature>
<dbReference type="EMBL" id="SJPJ01000001">
    <property type="protein sequence ID" value="TWT83473.1"/>
    <property type="molecule type" value="Genomic_DNA"/>
</dbReference>
<evidence type="ECO:0000313" key="4">
    <source>
        <dbReference type="Proteomes" id="UP000315010"/>
    </source>
</evidence>
<feature type="compositionally biased region" description="Polar residues" evidence="1">
    <location>
        <begin position="187"/>
        <end position="208"/>
    </location>
</feature>
<evidence type="ECO:0000313" key="3">
    <source>
        <dbReference type="EMBL" id="TWT83473.1"/>
    </source>
</evidence>
<protein>
    <submittedName>
        <fullName evidence="3">Uncharacterized protein</fullName>
    </submittedName>
</protein>
<comment type="caution">
    <text evidence="3">The sequence shown here is derived from an EMBL/GenBank/DDBJ whole genome shotgun (WGS) entry which is preliminary data.</text>
</comment>
<feature type="compositionally biased region" description="Low complexity" evidence="1">
    <location>
        <begin position="277"/>
        <end position="292"/>
    </location>
</feature>
<evidence type="ECO:0000256" key="1">
    <source>
        <dbReference type="SAM" id="MobiDB-lite"/>
    </source>
</evidence>
<feature type="region of interest" description="Disordered" evidence="1">
    <location>
        <begin position="126"/>
        <end position="236"/>
    </location>
</feature>
<feature type="compositionally biased region" description="Polar residues" evidence="1">
    <location>
        <begin position="128"/>
        <end position="147"/>
    </location>
</feature>
<dbReference type="PROSITE" id="PS51257">
    <property type="entry name" value="PROKAR_LIPOPROTEIN"/>
    <property type="match status" value="1"/>
</dbReference>
<keyword evidence="2" id="KW-1133">Transmembrane helix</keyword>
<feature type="region of interest" description="Disordered" evidence="1">
    <location>
        <begin position="268"/>
        <end position="325"/>
    </location>
</feature>
<proteinExistence type="predicted"/>
<feature type="compositionally biased region" description="Polar residues" evidence="1">
    <location>
        <begin position="222"/>
        <end position="231"/>
    </location>
</feature>
<organism evidence="3 4">
    <name type="scientific">Novipirellula herctigrandis</name>
    <dbReference type="NCBI Taxonomy" id="2527986"/>
    <lineage>
        <taxon>Bacteria</taxon>
        <taxon>Pseudomonadati</taxon>
        <taxon>Planctomycetota</taxon>
        <taxon>Planctomycetia</taxon>
        <taxon>Pirellulales</taxon>
        <taxon>Pirellulaceae</taxon>
        <taxon>Novipirellula</taxon>
    </lineage>
</organism>
<gene>
    <name evidence="3" type="ORF">CA13_49380</name>
</gene>